<gene>
    <name evidence="2" type="ORF">GCM10022409_41620</name>
</gene>
<dbReference type="RefSeq" id="WP_345058489.1">
    <property type="nucleotide sequence ID" value="NZ_BAABDK010000031.1"/>
</dbReference>
<evidence type="ECO:0000256" key="1">
    <source>
        <dbReference type="SAM" id="SignalP"/>
    </source>
</evidence>
<protein>
    <recommendedName>
        <fullName evidence="4">IgGFc-binding protein N-terminal domain-containing protein</fullName>
    </recommendedName>
</protein>
<evidence type="ECO:0000313" key="3">
    <source>
        <dbReference type="Proteomes" id="UP001501469"/>
    </source>
</evidence>
<feature type="chain" id="PRO_5045437235" description="IgGFc-binding protein N-terminal domain-containing protein" evidence="1">
    <location>
        <begin position="21"/>
        <end position="547"/>
    </location>
</feature>
<proteinExistence type="predicted"/>
<evidence type="ECO:0000313" key="2">
    <source>
        <dbReference type="EMBL" id="GAA4050524.1"/>
    </source>
</evidence>
<dbReference type="Proteomes" id="UP001501469">
    <property type="component" value="Unassembled WGS sequence"/>
</dbReference>
<dbReference type="EMBL" id="BAABDK010000031">
    <property type="protein sequence ID" value="GAA4050524.1"/>
    <property type="molecule type" value="Genomic_DNA"/>
</dbReference>
<organism evidence="2 3">
    <name type="scientific">Hymenobacter glaciei</name>
    <dbReference type="NCBI Taxonomy" id="877209"/>
    <lineage>
        <taxon>Bacteria</taxon>
        <taxon>Pseudomonadati</taxon>
        <taxon>Bacteroidota</taxon>
        <taxon>Cytophagia</taxon>
        <taxon>Cytophagales</taxon>
        <taxon>Hymenobacteraceae</taxon>
        <taxon>Hymenobacter</taxon>
    </lineage>
</organism>
<evidence type="ECO:0008006" key="4">
    <source>
        <dbReference type="Google" id="ProtNLM"/>
    </source>
</evidence>
<keyword evidence="3" id="KW-1185">Reference proteome</keyword>
<accession>A0ABP7UR84</accession>
<reference evidence="3" key="1">
    <citation type="journal article" date="2019" name="Int. J. Syst. Evol. Microbiol.">
        <title>The Global Catalogue of Microorganisms (GCM) 10K type strain sequencing project: providing services to taxonomists for standard genome sequencing and annotation.</title>
        <authorList>
            <consortium name="The Broad Institute Genomics Platform"/>
            <consortium name="The Broad Institute Genome Sequencing Center for Infectious Disease"/>
            <person name="Wu L."/>
            <person name="Ma J."/>
        </authorList>
    </citation>
    <scope>NUCLEOTIDE SEQUENCE [LARGE SCALE GENOMIC DNA]</scope>
    <source>
        <strain evidence="3">JCM 17225</strain>
    </source>
</reference>
<feature type="signal peptide" evidence="1">
    <location>
        <begin position="1"/>
        <end position="20"/>
    </location>
</feature>
<comment type="caution">
    <text evidence="2">The sequence shown here is derived from an EMBL/GenBank/DDBJ whole genome shotgun (WGS) entry which is preliminary data.</text>
</comment>
<sequence>MKVLTCLPLGLLLAAGTLRAAPPTRPVPPQGPVRTLETGKDELLHATITLPNHNTLLFFPGLKRSKVRVVALQPDGSPAWEATLLKAQVMRGAGLLSSSGAPSDESLITTMPLFMTSAENTAYTVEPISDGAPEQGVPRNALVVQAISPTGDIRGKVFKVPEVPAKTERAVITAFAEPGVVYVLARESSVREKTSQLYLDRCDLATGKLTQLALNLPPAANVQHADDFDLDWVFAGFQAGTCHFYRALRGADKRADARRTPVEFEVMRLAAADGHRLGGFVTKLHQGLPVKHYLQGGISFPHTGVARPPRSLTTAGKTVSLSRTFYLETGGDCEVLLDETTGGYLFAGQYTNEIASAGGSGLPGLGTFAQRYSADGNLLKASIAPYASVPGFDEDMLRPRSTMLVFIPGMLLQSPFTQELTFEFSTRDGGVMASSFDAQLSAAPRQLLSFEKRKGQEAVFFSGPSYLESPDNTTGAAQRHLLGGGLLASSSEMYRKIGQVVEAHANDKTRKGHTFYVYSVSATGPASALVIVAPYEQGKPVSVYNVN</sequence>
<keyword evidence="1" id="KW-0732">Signal</keyword>
<name>A0ABP7UR84_9BACT</name>